<dbReference type="EMBL" id="QPMK01000011">
    <property type="protein sequence ID" value="RDD65635.1"/>
    <property type="molecule type" value="Genomic_DNA"/>
</dbReference>
<dbReference type="AlphaFoldDB" id="A0A369TMG8"/>
<evidence type="ECO:0000313" key="2">
    <source>
        <dbReference type="EMBL" id="RDD65635.1"/>
    </source>
</evidence>
<keyword evidence="1" id="KW-0812">Transmembrane</keyword>
<comment type="caution">
    <text evidence="2">The sequence shown here is derived from an EMBL/GenBank/DDBJ whole genome shotgun (WGS) entry which is preliminary data.</text>
</comment>
<dbReference type="OrthoDB" id="7871801at2"/>
<evidence type="ECO:0000313" key="3">
    <source>
        <dbReference type="Proteomes" id="UP000253977"/>
    </source>
</evidence>
<accession>A0A369TMG8</accession>
<protein>
    <submittedName>
        <fullName evidence="2">Uncharacterized protein</fullName>
    </submittedName>
</protein>
<organism evidence="2 3">
    <name type="scientific">Thalassococcus profundi</name>
    <dbReference type="NCBI Taxonomy" id="2282382"/>
    <lineage>
        <taxon>Bacteria</taxon>
        <taxon>Pseudomonadati</taxon>
        <taxon>Pseudomonadota</taxon>
        <taxon>Alphaproteobacteria</taxon>
        <taxon>Rhodobacterales</taxon>
        <taxon>Roseobacteraceae</taxon>
        <taxon>Thalassococcus</taxon>
    </lineage>
</organism>
<dbReference type="Proteomes" id="UP000253977">
    <property type="component" value="Unassembled WGS sequence"/>
</dbReference>
<evidence type="ECO:0000256" key="1">
    <source>
        <dbReference type="SAM" id="Phobius"/>
    </source>
</evidence>
<dbReference type="RefSeq" id="WP_114511676.1">
    <property type="nucleotide sequence ID" value="NZ_QPMK01000011.1"/>
</dbReference>
<sequence>MTAPAEDRPRRPSLFLERRTYRRRRLMDAARLLPLLGLLLWCIPLLWPSGPEGVTSSGALTYIFCVWLGLILVAFGLALRLRSEEVDKLPEARK</sequence>
<proteinExistence type="predicted"/>
<keyword evidence="1" id="KW-1133">Transmembrane helix</keyword>
<feature type="transmembrane region" description="Helical" evidence="1">
    <location>
        <begin position="59"/>
        <end position="79"/>
    </location>
</feature>
<gene>
    <name evidence="2" type="ORF">DU478_14460</name>
</gene>
<keyword evidence="3" id="KW-1185">Reference proteome</keyword>
<name>A0A369TMG8_9RHOB</name>
<feature type="transmembrane region" description="Helical" evidence="1">
    <location>
        <begin position="29"/>
        <end position="47"/>
    </location>
</feature>
<keyword evidence="1" id="KW-0472">Membrane</keyword>
<reference evidence="2 3" key="1">
    <citation type="submission" date="2018-07" db="EMBL/GenBank/DDBJ databases">
        <title>Thalassococcus profundi sp. nov., a marine bacterium isolated from deep seawater of Okinawa Trough.</title>
        <authorList>
            <person name="Yu M."/>
        </authorList>
    </citation>
    <scope>NUCLEOTIDE SEQUENCE [LARGE SCALE GENOMIC DNA]</scope>
    <source>
        <strain evidence="2 3">WRAS1</strain>
    </source>
</reference>